<organism evidence="2 3">
    <name type="scientific">Undibacterium arcticum</name>
    <dbReference type="NCBI Taxonomy" id="1762892"/>
    <lineage>
        <taxon>Bacteria</taxon>
        <taxon>Pseudomonadati</taxon>
        <taxon>Pseudomonadota</taxon>
        <taxon>Betaproteobacteria</taxon>
        <taxon>Burkholderiales</taxon>
        <taxon>Oxalobacteraceae</taxon>
        <taxon>Undibacterium</taxon>
    </lineage>
</organism>
<evidence type="ECO:0000313" key="3">
    <source>
        <dbReference type="Proteomes" id="UP001595530"/>
    </source>
</evidence>
<dbReference type="Pfam" id="PF04361">
    <property type="entry name" value="DUF494"/>
    <property type="match status" value="1"/>
</dbReference>
<accession>A0ABV7EXQ6</accession>
<dbReference type="PANTHER" id="PTHR38692">
    <property type="entry name" value="PROTEIN SMG"/>
    <property type="match status" value="1"/>
</dbReference>
<dbReference type="PANTHER" id="PTHR38692:SF1">
    <property type="entry name" value="PROTEIN SMG"/>
    <property type="match status" value="1"/>
</dbReference>
<dbReference type="EMBL" id="JBHRTP010000018">
    <property type="protein sequence ID" value="MFC3107558.1"/>
    <property type="molecule type" value="Genomic_DNA"/>
</dbReference>
<dbReference type="InterPro" id="IPR007456">
    <property type="entry name" value="Smg"/>
</dbReference>
<gene>
    <name evidence="1" type="primary">smg</name>
    <name evidence="2" type="ORF">ACFOFO_06225</name>
</gene>
<reference evidence="3" key="1">
    <citation type="journal article" date="2019" name="Int. J. Syst. Evol. Microbiol.">
        <title>The Global Catalogue of Microorganisms (GCM) 10K type strain sequencing project: providing services to taxonomists for standard genome sequencing and annotation.</title>
        <authorList>
            <consortium name="The Broad Institute Genomics Platform"/>
            <consortium name="The Broad Institute Genome Sequencing Center for Infectious Disease"/>
            <person name="Wu L."/>
            <person name="Ma J."/>
        </authorList>
    </citation>
    <scope>NUCLEOTIDE SEQUENCE [LARGE SCALE GENOMIC DNA]</scope>
    <source>
        <strain evidence="3">KCTC 42986</strain>
    </source>
</reference>
<comment type="caution">
    <text evidence="2">The sequence shown here is derived from an EMBL/GenBank/DDBJ whole genome shotgun (WGS) entry which is preliminary data.</text>
</comment>
<protein>
    <recommendedName>
        <fullName evidence="1">Protein Smg homolog</fullName>
    </recommendedName>
</protein>
<dbReference type="Proteomes" id="UP001595530">
    <property type="component" value="Unassembled WGS sequence"/>
</dbReference>
<proteinExistence type="inferred from homology"/>
<sequence>MFDILVYLYETYYRPDACPDTAALTKKLSAVGFEEDEISEALDWLTDLAETTRDFAVDYPQQSAFSFGTRIYADQEFDALGSPAIGFIQFLESAKVLNALQREIVIERALAVHESPMPLNKLKVIVLMLLWSLGQEPDALTFDELFLTDDEPEPRLLH</sequence>
<name>A0ABV7EXQ6_9BURK</name>
<dbReference type="RefSeq" id="WP_390331156.1">
    <property type="nucleotide sequence ID" value="NZ_JBHRTP010000018.1"/>
</dbReference>
<dbReference type="HAMAP" id="MF_00598">
    <property type="entry name" value="Smg"/>
    <property type="match status" value="1"/>
</dbReference>
<evidence type="ECO:0000313" key="2">
    <source>
        <dbReference type="EMBL" id="MFC3107558.1"/>
    </source>
</evidence>
<keyword evidence="3" id="KW-1185">Reference proteome</keyword>
<comment type="similarity">
    <text evidence="1">Belongs to the Smg family.</text>
</comment>
<evidence type="ECO:0000256" key="1">
    <source>
        <dbReference type="HAMAP-Rule" id="MF_00598"/>
    </source>
</evidence>